<dbReference type="GO" id="GO:0032259">
    <property type="term" value="P:methylation"/>
    <property type="evidence" value="ECO:0007669"/>
    <property type="project" value="UniProtKB-KW"/>
</dbReference>
<reference evidence="2 3" key="1">
    <citation type="submission" date="2016-03" db="EMBL/GenBank/DDBJ databases">
        <title>Genome sequencing of Devosia sp. S37.</title>
        <authorList>
            <person name="Mohd Nor M."/>
        </authorList>
    </citation>
    <scope>NUCLEOTIDE SEQUENCE [LARGE SCALE GENOMIC DNA]</scope>
    <source>
        <strain evidence="2 3">S37</strain>
    </source>
</reference>
<keyword evidence="3" id="KW-1185">Reference proteome</keyword>
<evidence type="ECO:0000313" key="3">
    <source>
        <dbReference type="Proteomes" id="UP000078389"/>
    </source>
</evidence>
<keyword evidence="1" id="KW-0479">Metal-binding</keyword>
<dbReference type="PANTHER" id="PTHR33254:SF28">
    <property type="entry name" value="4-HYDROXY-4-METHYL-2-OXOGLUTARATE ALDOLASE"/>
    <property type="match status" value="1"/>
</dbReference>
<gene>
    <name evidence="2" type="ORF">A3840_09575</name>
</gene>
<feature type="binding site" evidence="1">
    <location>
        <position position="131"/>
    </location>
    <ligand>
        <name>Mg(2+)</name>
        <dbReference type="ChEBI" id="CHEBI:18420"/>
    </ligand>
</feature>
<dbReference type="GO" id="GO:0008168">
    <property type="term" value="F:methyltransferase activity"/>
    <property type="evidence" value="ECO:0007669"/>
    <property type="project" value="UniProtKB-KW"/>
</dbReference>
<dbReference type="CDD" id="cd16841">
    <property type="entry name" value="RraA_family"/>
    <property type="match status" value="1"/>
</dbReference>
<dbReference type="GO" id="GO:0047443">
    <property type="term" value="F:4-hydroxy-4-methyl-2-oxoglutarate aldolase activity"/>
    <property type="evidence" value="ECO:0007669"/>
    <property type="project" value="TreeGrafter"/>
</dbReference>
<dbReference type="Gene3D" id="3.50.30.40">
    <property type="entry name" value="Ribonuclease E inhibitor RraA/RraA-like"/>
    <property type="match status" value="1"/>
</dbReference>
<keyword evidence="2" id="KW-0489">Methyltransferase</keyword>
<dbReference type="EMBL" id="LVVY01000081">
    <property type="protein sequence ID" value="OAM77582.1"/>
    <property type="molecule type" value="Genomic_DNA"/>
</dbReference>
<sequence length="230" mass="25220">MTTKMTDAELIRVLKEELFTAVVGDVLDAMGFRRQFLPQAIKPLVETTRIAGRAMPVLEADVFDEGGEDARGPLSRVPFGIMFEALDDLKPDEIYIASGSSFNYALWGGLMSTRAQHLKAGGAILNGFIRDAGEIERLGFPVFSRGIYAQDQGVRGKVIDFRTAIEIEGIRIHPGDLIFADREGVLVIPREAEQEAVARAIEKNNTENAVAVAIRNGMSTREAFDTFGVM</sequence>
<proteinExistence type="predicted"/>
<feature type="binding site" evidence="1">
    <location>
        <position position="130"/>
    </location>
    <ligand>
        <name>substrate</name>
    </ligand>
</feature>
<evidence type="ECO:0000313" key="2">
    <source>
        <dbReference type="EMBL" id="OAM77582.1"/>
    </source>
</evidence>
<dbReference type="AlphaFoldDB" id="A0A178HXK6"/>
<organism evidence="2 3">
    <name type="scientific">Devosia elaeis</name>
    <dbReference type="NCBI Taxonomy" id="1770058"/>
    <lineage>
        <taxon>Bacteria</taxon>
        <taxon>Pseudomonadati</taxon>
        <taxon>Pseudomonadota</taxon>
        <taxon>Alphaproteobacteria</taxon>
        <taxon>Hyphomicrobiales</taxon>
        <taxon>Devosiaceae</taxon>
        <taxon>Devosia</taxon>
    </lineage>
</organism>
<dbReference type="PANTHER" id="PTHR33254">
    <property type="entry name" value="4-HYDROXY-4-METHYL-2-OXOGLUTARATE ALDOLASE 3-RELATED"/>
    <property type="match status" value="1"/>
</dbReference>
<feature type="binding site" evidence="1">
    <location>
        <begin position="108"/>
        <end position="111"/>
    </location>
    <ligand>
        <name>substrate</name>
    </ligand>
</feature>
<accession>A0A178HXK6</accession>
<dbReference type="Proteomes" id="UP000078389">
    <property type="component" value="Unassembled WGS sequence"/>
</dbReference>
<dbReference type="InterPro" id="IPR036704">
    <property type="entry name" value="RraA/RraA-like_sf"/>
</dbReference>
<keyword evidence="2" id="KW-0808">Transferase</keyword>
<keyword evidence="1" id="KW-0460">Magnesium</keyword>
<comment type="cofactor">
    <cofactor evidence="1">
        <name>Mg(2+)</name>
        <dbReference type="ChEBI" id="CHEBI:18420"/>
    </cofactor>
</comment>
<protein>
    <submittedName>
        <fullName evidence="2">Dimethylmenaquinone methyltransferase</fullName>
    </submittedName>
</protein>
<dbReference type="SUPFAM" id="SSF89562">
    <property type="entry name" value="RraA-like"/>
    <property type="match status" value="1"/>
</dbReference>
<dbReference type="GO" id="GO:0046872">
    <property type="term" value="F:metal ion binding"/>
    <property type="evidence" value="ECO:0007669"/>
    <property type="project" value="UniProtKB-KW"/>
</dbReference>
<dbReference type="STRING" id="1770058.A3840_09575"/>
<dbReference type="Pfam" id="PF03737">
    <property type="entry name" value="RraA-like"/>
    <property type="match status" value="1"/>
</dbReference>
<dbReference type="GO" id="GO:0008948">
    <property type="term" value="F:oxaloacetate decarboxylase activity"/>
    <property type="evidence" value="ECO:0007669"/>
    <property type="project" value="TreeGrafter"/>
</dbReference>
<comment type="caution">
    <text evidence="2">The sequence shown here is derived from an EMBL/GenBank/DDBJ whole genome shotgun (WGS) entry which is preliminary data.</text>
</comment>
<dbReference type="RefSeq" id="WP_067455429.1">
    <property type="nucleotide sequence ID" value="NZ_LVVY01000081.1"/>
</dbReference>
<name>A0A178HXK6_9HYPH</name>
<dbReference type="InterPro" id="IPR005493">
    <property type="entry name" value="RraA/RraA-like"/>
</dbReference>
<dbReference type="OrthoDB" id="9812532at2"/>
<evidence type="ECO:0000256" key="1">
    <source>
        <dbReference type="PIRSR" id="PIRSR605493-1"/>
    </source>
</evidence>